<dbReference type="Gene3D" id="3.30.565.10">
    <property type="entry name" value="Histidine kinase-like ATPase, C-terminal domain"/>
    <property type="match status" value="1"/>
</dbReference>
<dbReference type="GO" id="GO:0004721">
    <property type="term" value="F:phosphoprotein phosphatase activity"/>
    <property type="evidence" value="ECO:0007669"/>
    <property type="project" value="TreeGrafter"/>
</dbReference>
<dbReference type="CDD" id="cd00082">
    <property type="entry name" value="HisKA"/>
    <property type="match status" value="1"/>
</dbReference>
<dbReference type="AlphaFoldDB" id="A0A419DAX4"/>
<evidence type="ECO:0000313" key="9">
    <source>
        <dbReference type="EMBL" id="RJO60212.1"/>
    </source>
</evidence>
<keyword evidence="6" id="KW-0902">Two-component regulatory system</keyword>
<dbReference type="Proteomes" id="UP000285655">
    <property type="component" value="Unassembled WGS sequence"/>
</dbReference>
<reference evidence="9 10" key="1">
    <citation type="journal article" date="2017" name="ISME J.">
        <title>Energy and carbon metabolisms in a deep terrestrial subsurface fluid microbial community.</title>
        <authorList>
            <person name="Momper L."/>
            <person name="Jungbluth S.P."/>
            <person name="Lee M.D."/>
            <person name="Amend J.P."/>
        </authorList>
    </citation>
    <scope>NUCLEOTIDE SEQUENCE [LARGE SCALE GENOMIC DNA]</scope>
    <source>
        <strain evidence="9">SURF_29</strain>
    </source>
</reference>
<evidence type="ECO:0000259" key="8">
    <source>
        <dbReference type="PROSITE" id="PS50109"/>
    </source>
</evidence>
<accession>A0A419DAX4</accession>
<evidence type="ECO:0000256" key="2">
    <source>
        <dbReference type="ARBA" id="ARBA00012438"/>
    </source>
</evidence>
<keyword evidence="3" id="KW-0597">Phosphoprotein</keyword>
<dbReference type="InterPro" id="IPR003661">
    <property type="entry name" value="HisK_dim/P_dom"/>
</dbReference>
<dbReference type="GO" id="GO:0016036">
    <property type="term" value="P:cellular response to phosphate starvation"/>
    <property type="evidence" value="ECO:0007669"/>
    <property type="project" value="TreeGrafter"/>
</dbReference>
<dbReference type="InterPro" id="IPR005467">
    <property type="entry name" value="His_kinase_dom"/>
</dbReference>
<feature type="transmembrane region" description="Helical" evidence="7">
    <location>
        <begin position="15"/>
        <end position="39"/>
    </location>
</feature>
<dbReference type="GO" id="GO:0000155">
    <property type="term" value="F:phosphorelay sensor kinase activity"/>
    <property type="evidence" value="ECO:0007669"/>
    <property type="project" value="InterPro"/>
</dbReference>
<evidence type="ECO:0000256" key="6">
    <source>
        <dbReference type="ARBA" id="ARBA00023012"/>
    </source>
</evidence>
<organism evidence="9 10">
    <name type="scientific">candidate division WS5 bacterium</name>
    <dbReference type="NCBI Taxonomy" id="2093353"/>
    <lineage>
        <taxon>Bacteria</taxon>
        <taxon>candidate division WS5</taxon>
    </lineage>
</organism>
<dbReference type="EMBL" id="QZJW01000050">
    <property type="protein sequence ID" value="RJO60212.1"/>
    <property type="molecule type" value="Genomic_DNA"/>
</dbReference>
<evidence type="ECO:0000313" key="10">
    <source>
        <dbReference type="Proteomes" id="UP000285655"/>
    </source>
</evidence>
<dbReference type="GO" id="GO:0005886">
    <property type="term" value="C:plasma membrane"/>
    <property type="evidence" value="ECO:0007669"/>
    <property type="project" value="TreeGrafter"/>
</dbReference>
<dbReference type="InterPro" id="IPR036890">
    <property type="entry name" value="HATPase_C_sf"/>
</dbReference>
<evidence type="ECO:0000256" key="3">
    <source>
        <dbReference type="ARBA" id="ARBA00022553"/>
    </source>
</evidence>
<dbReference type="InterPro" id="IPR036097">
    <property type="entry name" value="HisK_dim/P_sf"/>
</dbReference>
<keyword evidence="4" id="KW-0808">Transferase</keyword>
<dbReference type="EC" id="2.7.13.3" evidence="2"/>
<dbReference type="SUPFAM" id="SSF47384">
    <property type="entry name" value="Homodimeric domain of signal transducing histidine kinase"/>
    <property type="match status" value="1"/>
</dbReference>
<dbReference type="SUPFAM" id="SSF55874">
    <property type="entry name" value="ATPase domain of HSP90 chaperone/DNA topoisomerase II/histidine kinase"/>
    <property type="match status" value="1"/>
</dbReference>
<sequence length="437" mass="49642">MRANIKRKDKVTGYIRLYILVAFGFAAFSLVFFPLIMGYTYENQAIVSILVSITLLISLLAYFLSSLYPKRNFDIANYEFIAYIITVGLIIHYVDFLNGSLIFMYGLVILAAAYFLNARNLTYLSGLASIFVLTEYFFLIQNGVVEFSIIGLSFVFLRILYLALLAQVGRNLGIDISTQRKEYTKLNKLNKELGEIDKVKSEFIDVAQHQLKTPLTVVKGNTSMILDGDYGKVNKNLEIPLKEIDIGAQRLTDIINNVVDTLKYEEDLPLTLEVQLVDLKKIITYEMYSFVSESWTKEVKIDLNASEGVPKTLADPEKIKLALSIYLENAINHSLHGGKVEISLKEAKGKAVIEVADGGPKVTESSPEKIFRRHTREHRDKEELTTNLYVVKKIIDSHKGRVYYKPGENEGNIFGFELPIERISKKTRKRILSANYK</sequence>
<name>A0A419DAX4_9BACT</name>
<protein>
    <recommendedName>
        <fullName evidence="2">histidine kinase</fullName>
        <ecNumber evidence="2">2.7.13.3</ecNumber>
    </recommendedName>
</protein>
<feature type="transmembrane region" description="Helical" evidence="7">
    <location>
        <begin position="100"/>
        <end position="116"/>
    </location>
</feature>
<feature type="transmembrane region" description="Helical" evidence="7">
    <location>
        <begin position="147"/>
        <end position="166"/>
    </location>
</feature>
<evidence type="ECO:0000256" key="7">
    <source>
        <dbReference type="SAM" id="Phobius"/>
    </source>
</evidence>
<keyword evidence="7" id="KW-0472">Membrane</keyword>
<dbReference type="SMART" id="SM00388">
    <property type="entry name" value="HisKA"/>
    <property type="match status" value="1"/>
</dbReference>
<dbReference type="Gene3D" id="1.10.287.130">
    <property type="match status" value="1"/>
</dbReference>
<feature type="transmembrane region" description="Helical" evidence="7">
    <location>
        <begin position="76"/>
        <end position="94"/>
    </location>
</feature>
<dbReference type="Pfam" id="PF00512">
    <property type="entry name" value="HisKA"/>
    <property type="match status" value="1"/>
</dbReference>
<dbReference type="SMART" id="SM00387">
    <property type="entry name" value="HATPase_c"/>
    <property type="match status" value="1"/>
</dbReference>
<feature type="domain" description="Histidine kinase" evidence="8">
    <location>
        <begin position="206"/>
        <end position="422"/>
    </location>
</feature>
<evidence type="ECO:0000256" key="1">
    <source>
        <dbReference type="ARBA" id="ARBA00000085"/>
    </source>
</evidence>
<keyword evidence="5" id="KW-0418">Kinase</keyword>
<evidence type="ECO:0000256" key="4">
    <source>
        <dbReference type="ARBA" id="ARBA00022679"/>
    </source>
</evidence>
<feature type="transmembrane region" description="Helical" evidence="7">
    <location>
        <begin position="45"/>
        <end position="64"/>
    </location>
</feature>
<dbReference type="Pfam" id="PF02518">
    <property type="entry name" value="HATPase_c"/>
    <property type="match status" value="1"/>
</dbReference>
<dbReference type="PANTHER" id="PTHR45453">
    <property type="entry name" value="PHOSPHATE REGULON SENSOR PROTEIN PHOR"/>
    <property type="match status" value="1"/>
</dbReference>
<keyword evidence="7" id="KW-1133">Transmembrane helix</keyword>
<keyword evidence="7" id="KW-0812">Transmembrane</keyword>
<dbReference type="PROSITE" id="PS50109">
    <property type="entry name" value="HIS_KIN"/>
    <property type="match status" value="1"/>
</dbReference>
<feature type="transmembrane region" description="Helical" evidence="7">
    <location>
        <begin position="123"/>
        <end position="141"/>
    </location>
</feature>
<evidence type="ECO:0000256" key="5">
    <source>
        <dbReference type="ARBA" id="ARBA00022777"/>
    </source>
</evidence>
<proteinExistence type="predicted"/>
<dbReference type="PANTHER" id="PTHR45453:SF1">
    <property type="entry name" value="PHOSPHATE REGULON SENSOR PROTEIN PHOR"/>
    <property type="match status" value="1"/>
</dbReference>
<comment type="caution">
    <text evidence="9">The sequence shown here is derived from an EMBL/GenBank/DDBJ whole genome shotgun (WGS) entry which is preliminary data.</text>
</comment>
<gene>
    <name evidence="9" type="ORF">C4544_05550</name>
</gene>
<comment type="catalytic activity">
    <reaction evidence="1">
        <text>ATP + protein L-histidine = ADP + protein N-phospho-L-histidine.</text>
        <dbReference type="EC" id="2.7.13.3"/>
    </reaction>
</comment>
<dbReference type="InterPro" id="IPR003594">
    <property type="entry name" value="HATPase_dom"/>
</dbReference>
<dbReference type="InterPro" id="IPR050351">
    <property type="entry name" value="BphY/WalK/GraS-like"/>
</dbReference>